<feature type="region of interest" description="Disordered" evidence="1">
    <location>
        <begin position="1"/>
        <end position="93"/>
    </location>
</feature>
<feature type="compositionally biased region" description="Basic residues" evidence="1">
    <location>
        <begin position="1"/>
        <end position="18"/>
    </location>
</feature>
<dbReference type="PANTHER" id="PTHR36030">
    <property type="entry name" value="CALMODULIN-BINDING DOMAIN-CONTAINING PROTEIN"/>
    <property type="match status" value="1"/>
</dbReference>
<evidence type="ECO:0000313" key="3">
    <source>
        <dbReference type="Proteomes" id="UP000685013"/>
    </source>
</evidence>
<keyword evidence="3" id="KW-1185">Reference proteome</keyword>
<dbReference type="PANTHER" id="PTHR36030:SF1">
    <property type="entry name" value="CALMODULIN-BINDING DOMAIN-CONTAINING PROTEIN"/>
    <property type="match status" value="1"/>
</dbReference>
<feature type="non-terminal residue" evidence="2">
    <location>
        <position position="1"/>
    </location>
</feature>
<gene>
    <name evidence="2" type="ORF">SDJN03_12435</name>
</gene>
<evidence type="ECO:0000313" key="2">
    <source>
        <dbReference type="EMBL" id="KAG6592959.1"/>
    </source>
</evidence>
<proteinExistence type="predicted"/>
<dbReference type="Proteomes" id="UP000685013">
    <property type="component" value="Chromosome 8"/>
</dbReference>
<organism evidence="2 3">
    <name type="scientific">Cucurbita argyrosperma subsp. sororia</name>
    <dbReference type="NCBI Taxonomy" id="37648"/>
    <lineage>
        <taxon>Eukaryota</taxon>
        <taxon>Viridiplantae</taxon>
        <taxon>Streptophyta</taxon>
        <taxon>Embryophyta</taxon>
        <taxon>Tracheophyta</taxon>
        <taxon>Spermatophyta</taxon>
        <taxon>Magnoliopsida</taxon>
        <taxon>eudicotyledons</taxon>
        <taxon>Gunneridae</taxon>
        <taxon>Pentapetalae</taxon>
        <taxon>rosids</taxon>
        <taxon>fabids</taxon>
        <taxon>Cucurbitales</taxon>
        <taxon>Cucurbitaceae</taxon>
        <taxon>Cucurbiteae</taxon>
        <taxon>Cucurbita</taxon>
    </lineage>
</organism>
<sequence length="118" mass="12860">MRRLYRAARSAGKAKAKGKQSNPPASMDFATETVGSGGCGRFWERSEMRSESYPNKSAAAPRAGQKQASSAHGGFRDGNGEMRGTYGGYGGDENVDVKATTYILWVRERLKMERSMAD</sequence>
<evidence type="ECO:0000256" key="1">
    <source>
        <dbReference type="SAM" id="MobiDB-lite"/>
    </source>
</evidence>
<comment type="caution">
    <text evidence="2">The sequence shown here is derived from an EMBL/GenBank/DDBJ whole genome shotgun (WGS) entry which is preliminary data.</text>
</comment>
<dbReference type="AlphaFoldDB" id="A0AAV6N606"/>
<reference evidence="2 3" key="1">
    <citation type="journal article" date="2021" name="Hortic Res">
        <title>The domestication of Cucurbita argyrosperma as revealed by the genome of its wild relative.</title>
        <authorList>
            <person name="Barrera-Redondo J."/>
            <person name="Sanchez-de la Vega G."/>
            <person name="Aguirre-Liguori J.A."/>
            <person name="Castellanos-Morales G."/>
            <person name="Gutierrez-Guerrero Y.T."/>
            <person name="Aguirre-Dugua X."/>
            <person name="Aguirre-Planter E."/>
            <person name="Tenaillon M.I."/>
            <person name="Lira-Saade R."/>
            <person name="Eguiarte L.E."/>
        </authorList>
    </citation>
    <scope>NUCLEOTIDE SEQUENCE [LARGE SCALE GENOMIC DNA]</scope>
    <source>
        <strain evidence="2">JBR-2021</strain>
    </source>
</reference>
<accession>A0AAV6N606</accession>
<name>A0AAV6N606_9ROSI</name>
<dbReference type="EMBL" id="JAGKQH010000008">
    <property type="protein sequence ID" value="KAG6592959.1"/>
    <property type="molecule type" value="Genomic_DNA"/>
</dbReference>
<protein>
    <submittedName>
        <fullName evidence="2">Uncharacterized protein</fullName>
    </submittedName>
</protein>